<keyword evidence="3" id="KW-1185">Reference proteome</keyword>
<dbReference type="Proteomes" id="UP000295328">
    <property type="component" value="Unassembled WGS sequence"/>
</dbReference>
<sequence>MIRPFQSGDIAAIQKMNRAEGWDNLVARHEQTLKSWRNSVSYVFEEAGEVIGCVRALTDGYVTLYVCELIIRQDKRNHGYARALLDYLHKQYPTTRMELLATSQSKDYYVPRFRPFHGFRRTYHEDLRSE</sequence>
<accession>A0A4R6BIT5</accession>
<evidence type="ECO:0000313" key="2">
    <source>
        <dbReference type="EMBL" id="TDM01569.1"/>
    </source>
</evidence>
<dbReference type="Pfam" id="PF13508">
    <property type="entry name" value="Acetyltransf_7"/>
    <property type="match status" value="1"/>
</dbReference>
<dbReference type="AlphaFoldDB" id="A0A4R6BIT5"/>
<evidence type="ECO:0000259" key="1">
    <source>
        <dbReference type="PROSITE" id="PS51186"/>
    </source>
</evidence>
<feature type="domain" description="N-acetyltransferase" evidence="1">
    <location>
        <begin position="1"/>
        <end position="130"/>
    </location>
</feature>
<dbReference type="GO" id="GO:0016747">
    <property type="term" value="F:acyltransferase activity, transferring groups other than amino-acyl groups"/>
    <property type="evidence" value="ECO:0007669"/>
    <property type="project" value="InterPro"/>
</dbReference>
<reference evidence="2 3" key="1">
    <citation type="submission" date="2019-01" db="EMBL/GenBank/DDBJ databases">
        <title>Draft genome sequences of the type strains of six Macrococcus species.</title>
        <authorList>
            <person name="Mazhar S."/>
            <person name="Altermann E."/>
            <person name="Hill C."/>
            <person name="Mcauliffe O."/>
        </authorList>
    </citation>
    <scope>NUCLEOTIDE SEQUENCE [LARGE SCALE GENOMIC DNA]</scope>
    <source>
        <strain evidence="2 3">CCM4809</strain>
    </source>
</reference>
<organism evidence="2 3">
    <name type="scientific">Macrococcus hajekii</name>
    <dbReference type="NCBI Taxonomy" id="198482"/>
    <lineage>
        <taxon>Bacteria</taxon>
        <taxon>Bacillati</taxon>
        <taxon>Bacillota</taxon>
        <taxon>Bacilli</taxon>
        <taxon>Bacillales</taxon>
        <taxon>Staphylococcaceae</taxon>
        <taxon>Macrococcus</taxon>
    </lineage>
</organism>
<dbReference type="CDD" id="cd04301">
    <property type="entry name" value="NAT_SF"/>
    <property type="match status" value="1"/>
</dbReference>
<comment type="caution">
    <text evidence="2">The sequence shown here is derived from an EMBL/GenBank/DDBJ whole genome shotgun (WGS) entry which is preliminary data.</text>
</comment>
<dbReference type="OrthoDB" id="3216107at2"/>
<dbReference type="InterPro" id="IPR016181">
    <property type="entry name" value="Acyl_CoA_acyltransferase"/>
</dbReference>
<dbReference type="RefSeq" id="WP_133430291.1">
    <property type="nucleotide sequence ID" value="NZ_BMCC01000001.1"/>
</dbReference>
<dbReference type="SUPFAM" id="SSF55729">
    <property type="entry name" value="Acyl-CoA N-acyltransferases (Nat)"/>
    <property type="match status" value="1"/>
</dbReference>
<keyword evidence="2" id="KW-0808">Transferase</keyword>
<dbReference type="InterPro" id="IPR000182">
    <property type="entry name" value="GNAT_dom"/>
</dbReference>
<name>A0A4R6BIT5_9STAP</name>
<dbReference type="PROSITE" id="PS51186">
    <property type="entry name" value="GNAT"/>
    <property type="match status" value="1"/>
</dbReference>
<evidence type="ECO:0000313" key="3">
    <source>
        <dbReference type="Proteomes" id="UP000295328"/>
    </source>
</evidence>
<dbReference type="EMBL" id="SCWE01000003">
    <property type="protein sequence ID" value="TDM01569.1"/>
    <property type="molecule type" value="Genomic_DNA"/>
</dbReference>
<gene>
    <name evidence="2" type="ORF">ERX37_08735</name>
</gene>
<proteinExistence type="predicted"/>
<protein>
    <submittedName>
        <fullName evidence="2">N-acetyltransferase</fullName>
    </submittedName>
</protein>
<dbReference type="Gene3D" id="3.40.630.30">
    <property type="match status" value="1"/>
</dbReference>